<evidence type="ECO:0000259" key="4">
    <source>
        <dbReference type="PROSITE" id="PS51186"/>
    </source>
</evidence>
<dbReference type="RefSeq" id="WP_091266943.1">
    <property type="nucleotide sequence ID" value="NZ_FNFK01000023.1"/>
</dbReference>
<comment type="similarity">
    <text evidence="3">Belongs to the acetyltransferase family. RimJ subfamily.</text>
</comment>
<dbReference type="Gene3D" id="3.40.630.30">
    <property type="match status" value="1"/>
</dbReference>
<reference evidence="6" key="1">
    <citation type="submission" date="2016-10" db="EMBL/GenBank/DDBJ databases">
        <authorList>
            <person name="Varghese N."/>
            <person name="Submissions S."/>
        </authorList>
    </citation>
    <scope>NUCLEOTIDE SEQUENCE [LARGE SCALE GENOMIC DNA]</scope>
    <source>
        <strain evidence="6">DSM 19181</strain>
    </source>
</reference>
<organism evidence="5 6">
    <name type="scientific">Alkalibacterium thalassium</name>
    <dbReference type="NCBI Taxonomy" id="426701"/>
    <lineage>
        <taxon>Bacteria</taxon>
        <taxon>Bacillati</taxon>
        <taxon>Bacillota</taxon>
        <taxon>Bacilli</taxon>
        <taxon>Lactobacillales</taxon>
        <taxon>Carnobacteriaceae</taxon>
        <taxon>Alkalibacterium</taxon>
    </lineage>
</organism>
<dbReference type="InterPro" id="IPR000182">
    <property type="entry name" value="GNAT_dom"/>
</dbReference>
<dbReference type="InterPro" id="IPR016181">
    <property type="entry name" value="Acyl_CoA_acyltransferase"/>
</dbReference>
<evidence type="ECO:0000313" key="6">
    <source>
        <dbReference type="Proteomes" id="UP000199433"/>
    </source>
</evidence>
<keyword evidence="1 5" id="KW-0808">Transferase</keyword>
<proteinExistence type="inferred from homology"/>
<dbReference type="OrthoDB" id="9798081at2"/>
<dbReference type="PANTHER" id="PTHR43792:SF8">
    <property type="entry name" value="[RIBOSOMAL PROTEIN US5]-ALANINE N-ACETYLTRANSFERASE"/>
    <property type="match status" value="1"/>
</dbReference>
<evidence type="ECO:0000256" key="3">
    <source>
        <dbReference type="ARBA" id="ARBA00038502"/>
    </source>
</evidence>
<dbReference type="InterPro" id="IPR051531">
    <property type="entry name" value="N-acetyltransferase"/>
</dbReference>
<protein>
    <submittedName>
        <fullName evidence="5">Ribosomal-protein-alanine N-acetyltransferase</fullName>
    </submittedName>
</protein>
<keyword evidence="2" id="KW-0012">Acyltransferase</keyword>
<gene>
    <name evidence="5" type="ORF">SAMN04488098_102315</name>
</gene>
<accession>A0A1G9AXM6</accession>
<feature type="domain" description="N-acetyltransferase" evidence="4">
    <location>
        <begin position="14"/>
        <end position="176"/>
    </location>
</feature>
<dbReference type="AlphaFoldDB" id="A0A1G9AXM6"/>
<dbReference type="PROSITE" id="PS51186">
    <property type="entry name" value="GNAT"/>
    <property type="match status" value="1"/>
</dbReference>
<dbReference type="SUPFAM" id="SSF55729">
    <property type="entry name" value="Acyl-CoA N-acyltransferases (Nat)"/>
    <property type="match status" value="1"/>
</dbReference>
<keyword evidence="6" id="KW-1185">Reference proteome</keyword>
<evidence type="ECO:0000256" key="2">
    <source>
        <dbReference type="ARBA" id="ARBA00023315"/>
    </source>
</evidence>
<dbReference type="STRING" id="426701.SAMN04488098_102315"/>
<sequence>MNHCGTQEIESERLLLRKFEENDADLMYKNWANDTEVTQFLTWPSHENSDETRSLLRNWILSYEAPDTYRWCIVLKETGEPIGSISVVSISPRVESVELGYCIGKEYWNKGLMTETLKEIVFFLFKDADVNRIEAHVDPRNVGSGKVLEKSGLTYIGLRRQVAINNTGLCDIMTYEIIRQDYSSF</sequence>
<evidence type="ECO:0000313" key="5">
    <source>
        <dbReference type="EMBL" id="SDK31987.1"/>
    </source>
</evidence>
<dbReference type="Pfam" id="PF13302">
    <property type="entry name" value="Acetyltransf_3"/>
    <property type="match status" value="1"/>
</dbReference>
<dbReference type="GO" id="GO:0016747">
    <property type="term" value="F:acyltransferase activity, transferring groups other than amino-acyl groups"/>
    <property type="evidence" value="ECO:0007669"/>
    <property type="project" value="InterPro"/>
</dbReference>
<dbReference type="Proteomes" id="UP000199433">
    <property type="component" value="Unassembled WGS sequence"/>
</dbReference>
<evidence type="ECO:0000256" key="1">
    <source>
        <dbReference type="ARBA" id="ARBA00022679"/>
    </source>
</evidence>
<dbReference type="EMBL" id="FNFK01000023">
    <property type="protein sequence ID" value="SDK31987.1"/>
    <property type="molecule type" value="Genomic_DNA"/>
</dbReference>
<dbReference type="PANTHER" id="PTHR43792">
    <property type="entry name" value="GNAT FAMILY, PUTATIVE (AFU_ORTHOLOGUE AFUA_3G00765)-RELATED-RELATED"/>
    <property type="match status" value="1"/>
</dbReference>
<name>A0A1G9AXM6_9LACT</name>